<name>A0A6J7MX78_9ZZZZ</name>
<dbReference type="EMBL" id="CAFBOR010000071">
    <property type="protein sequence ID" value="CAB4985770.1"/>
    <property type="molecule type" value="Genomic_DNA"/>
</dbReference>
<reference evidence="2" key="1">
    <citation type="submission" date="2020-05" db="EMBL/GenBank/DDBJ databases">
        <authorList>
            <person name="Chiriac C."/>
            <person name="Salcher M."/>
            <person name="Ghai R."/>
            <person name="Kavagutti S V."/>
        </authorList>
    </citation>
    <scope>NUCLEOTIDE SEQUENCE</scope>
</reference>
<gene>
    <name evidence="2" type="ORF">UFOPK3974_00640</name>
</gene>
<sequence length="117" mass="12103">MTFRTAATASFGTVIVSSETPAITTVIVSLLPTGPTVPPKPVRVSRIRTGSMGTKTAPAGTPASPDAGVTSLSPTPATIPDAISNIATAAVEKRANEVFIFRSILKIPRVEKLLAEF</sequence>
<evidence type="ECO:0000313" key="2">
    <source>
        <dbReference type="EMBL" id="CAB4985770.1"/>
    </source>
</evidence>
<accession>A0A6J7MX78</accession>
<dbReference type="AlphaFoldDB" id="A0A6J7MX78"/>
<proteinExistence type="predicted"/>
<evidence type="ECO:0000256" key="1">
    <source>
        <dbReference type="SAM" id="MobiDB-lite"/>
    </source>
</evidence>
<feature type="region of interest" description="Disordered" evidence="1">
    <location>
        <begin position="39"/>
        <end position="74"/>
    </location>
</feature>
<organism evidence="2">
    <name type="scientific">freshwater metagenome</name>
    <dbReference type="NCBI Taxonomy" id="449393"/>
    <lineage>
        <taxon>unclassified sequences</taxon>
        <taxon>metagenomes</taxon>
        <taxon>ecological metagenomes</taxon>
    </lineage>
</organism>
<protein>
    <submittedName>
        <fullName evidence="2">Unannotated protein</fullName>
    </submittedName>
</protein>